<feature type="compositionally biased region" description="Basic residues" evidence="1">
    <location>
        <begin position="190"/>
        <end position="200"/>
    </location>
</feature>
<feature type="compositionally biased region" description="Basic and acidic residues" evidence="1">
    <location>
        <begin position="71"/>
        <end position="88"/>
    </location>
</feature>
<evidence type="ECO:0000313" key="3">
    <source>
        <dbReference type="Proteomes" id="UP001153269"/>
    </source>
</evidence>
<feature type="region of interest" description="Disordered" evidence="1">
    <location>
        <begin position="160"/>
        <end position="207"/>
    </location>
</feature>
<feature type="compositionally biased region" description="Low complexity" evidence="1">
    <location>
        <begin position="95"/>
        <end position="104"/>
    </location>
</feature>
<gene>
    <name evidence="2" type="ORF">PLEPLA_LOCUS35266</name>
</gene>
<organism evidence="2 3">
    <name type="scientific">Pleuronectes platessa</name>
    <name type="common">European plaice</name>
    <dbReference type="NCBI Taxonomy" id="8262"/>
    <lineage>
        <taxon>Eukaryota</taxon>
        <taxon>Metazoa</taxon>
        <taxon>Chordata</taxon>
        <taxon>Craniata</taxon>
        <taxon>Vertebrata</taxon>
        <taxon>Euteleostomi</taxon>
        <taxon>Actinopterygii</taxon>
        <taxon>Neopterygii</taxon>
        <taxon>Teleostei</taxon>
        <taxon>Neoteleostei</taxon>
        <taxon>Acanthomorphata</taxon>
        <taxon>Carangaria</taxon>
        <taxon>Pleuronectiformes</taxon>
        <taxon>Pleuronectoidei</taxon>
        <taxon>Pleuronectidae</taxon>
        <taxon>Pleuronectes</taxon>
    </lineage>
</organism>
<comment type="caution">
    <text evidence="2">The sequence shown here is derived from an EMBL/GenBank/DDBJ whole genome shotgun (WGS) entry which is preliminary data.</text>
</comment>
<proteinExistence type="predicted"/>
<name>A0A9N7V853_PLEPL</name>
<protein>
    <submittedName>
        <fullName evidence="2">Uncharacterized protein</fullName>
    </submittedName>
</protein>
<evidence type="ECO:0000256" key="1">
    <source>
        <dbReference type="SAM" id="MobiDB-lite"/>
    </source>
</evidence>
<evidence type="ECO:0000313" key="2">
    <source>
        <dbReference type="EMBL" id="CAB1447583.1"/>
    </source>
</evidence>
<dbReference type="EMBL" id="CADEAL010003952">
    <property type="protein sequence ID" value="CAB1447583.1"/>
    <property type="molecule type" value="Genomic_DNA"/>
</dbReference>
<keyword evidence="3" id="KW-1185">Reference proteome</keyword>
<sequence>MIASKKKLVKIALDRPFTQVEYDVMVVAMSKLSLASAARSHGDADMVERKFLFGGAASAASGRSAGTKWKRQVEHGKGPEEKKARREVTQPAHPPASAASGRSAGTKCKRQDEQETSEMIASKRRKCIKEALDNAFTQDERRNDSEQHLDQLRTTERGLEITFPPIVKSRRPPAPKAPTDYYHNMDPFTRRRTPAHHDHKSCKGDGP</sequence>
<reference evidence="2" key="1">
    <citation type="submission" date="2020-03" db="EMBL/GenBank/DDBJ databases">
        <authorList>
            <person name="Weist P."/>
        </authorList>
    </citation>
    <scope>NUCLEOTIDE SEQUENCE</scope>
</reference>
<dbReference type="AlphaFoldDB" id="A0A9N7V853"/>
<feature type="region of interest" description="Disordered" evidence="1">
    <location>
        <begin position="63"/>
        <end position="122"/>
    </location>
</feature>
<dbReference type="Proteomes" id="UP001153269">
    <property type="component" value="Unassembled WGS sequence"/>
</dbReference>
<accession>A0A9N7V853</accession>